<keyword evidence="3" id="KW-1185">Reference proteome</keyword>
<evidence type="ECO:0000256" key="1">
    <source>
        <dbReference type="SAM" id="MobiDB-lite"/>
    </source>
</evidence>
<organism evidence="2 3">
    <name type="scientific">Parasitella parasitica</name>
    <dbReference type="NCBI Taxonomy" id="35722"/>
    <lineage>
        <taxon>Eukaryota</taxon>
        <taxon>Fungi</taxon>
        <taxon>Fungi incertae sedis</taxon>
        <taxon>Mucoromycota</taxon>
        <taxon>Mucoromycotina</taxon>
        <taxon>Mucoromycetes</taxon>
        <taxon>Mucorales</taxon>
        <taxon>Mucorineae</taxon>
        <taxon>Mucoraceae</taxon>
        <taxon>Parasitella</taxon>
    </lineage>
</organism>
<dbReference type="Proteomes" id="UP000054107">
    <property type="component" value="Unassembled WGS sequence"/>
</dbReference>
<feature type="compositionally biased region" description="Gly residues" evidence="1">
    <location>
        <begin position="84"/>
        <end position="93"/>
    </location>
</feature>
<name>A0A0B7N6X8_9FUNG</name>
<protein>
    <submittedName>
        <fullName evidence="2">Uncharacterized protein</fullName>
    </submittedName>
</protein>
<dbReference type="AlphaFoldDB" id="A0A0B7N6X8"/>
<gene>
    <name evidence="2" type="primary">PARPA_04975.1 scaffold 15694</name>
</gene>
<reference evidence="2 3" key="1">
    <citation type="submission" date="2014-09" db="EMBL/GenBank/DDBJ databases">
        <authorList>
            <person name="Ellenberger Sabrina"/>
        </authorList>
    </citation>
    <scope>NUCLEOTIDE SEQUENCE [LARGE SCALE GENOMIC DNA]</scope>
    <source>
        <strain evidence="2 3">CBS 412.66</strain>
    </source>
</reference>
<dbReference type="EMBL" id="LN725636">
    <property type="protein sequence ID" value="CEP11173.1"/>
    <property type="molecule type" value="Genomic_DNA"/>
</dbReference>
<evidence type="ECO:0000313" key="3">
    <source>
        <dbReference type="Proteomes" id="UP000054107"/>
    </source>
</evidence>
<dbReference type="STRING" id="35722.A0A0B7N6X8"/>
<evidence type="ECO:0000313" key="2">
    <source>
        <dbReference type="EMBL" id="CEP11173.1"/>
    </source>
</evidence>
<dbReference type="OrthoDB" id="10267127at2759"/>
<feature type="region of interest" description="Disordered" evidence="1">
    <location>
        <begin position="78"/>
        <end position="134"/>
    </location>
</feature>
<dbReference type="Pfam" id="PF08757">
    <property type="entry name" value="CotH"/>
    <property type="match status" value="1"/>
</dbReference>
<feature type="compositionally biased region" description="Basic and acidic residues" evidence="1">
    <location>
        <begin position="94"/>
        <end position="107"/>
    </location>
</feature>
<sequence>MATDPSYMREQLSSDIAESIGIPTTQCSYVRVFINDRAIGLFGLAEIFKNPWIRNVFANGNKKFQQGALYIADVSAGRESNSSGLGGLGGPGEHGGHGGPREPERQGSKQVQGDTMPEVDFRFPGRPGGPQPNLSYLGNNITLYSVKYPAKENPSRGKANHTRIMELAKFTS</sequence>
<accession>A0A0B7N6X8</accession>
<proteinExistence type="predicted"/>
<dbReference type="InterPro" id="IPR014867">
    <property type="entry name" value="Spore_coat_CotH_CotH2/3/7"/>
</dbReference>